<dbReference type="InterPro" id="IPR001849">
    <property type="entry name" value="PH_domain"/>
</dbReference>
<evidence type="ECO:0000259" key="2">
    <source>
        <dbReference type="PROSITE" id="PS50200"/>
    </source>
</evidence>
<feature type="region of interest" description="Disordered" evidence="1">
    <location>
        <begin position="54"/>
        <end position="75"/>
    </location>
</feature>
<evidence type="ECO:0000313" key="4">
    <source>
        <dbReference type="Proteomes" id="UP001292079"/>
    </source>
</evidence>
<feature type="compositionally biased region" description="Low complexity" evidence="1">
    <location>
        <begin position="470"/>
        <end position="483"/>
    </location>
</feature>
<feature type="region of interest" description="Disordered" evidence="1">
    <location>
        <begin position="201"/>
        <end position="240"/>
    </location>
</feature>
<feature type="region of interest" description="Disordered" evidence="1">
    <location>
        <begin position="444"/>
        <end position="483"/>
    </location>
</feature>
<accession>A0AAE1ZBF6</accession>
<dbReference type="EMBL" id="JALJAT010000004">
    <property type="protein sequence ID" value="KAK4470314.1"/>
    <property type="molecule type" value="Genomic_DNA"/>
</dbReference>
<feature type="compositionally biased region" description="Polar residues" evidence="1">
    <location>
        <begin position="64"/>
        <end position="75"/>
    </location>
</feature>
<dbReference type="PANTHER" id="PTHR11243">
    <property type="entry name" value="GROWTH FACTOR RECEPTOR-BOUND PROTEIN"/>
    <property type="match status" value="1"/>
</dbReference>
<dbReference type="Pfam" id="PF00169">
    <property type="entry name" value="PH"/>
    <property type="match status" value="1"/>
</dbReference>
<dbReference type="PROSITE" id="PS50200">
    <property type="entry name" value="RA"/>
    <property type="match status" value="1"/>
</dbReference>
<feature type="region of interest" description="Disordered" evidence="1">
    <location>
        <begin position="899"/>
        <end position="952"/>
    </location>
</feature>
<dbReference type="Gene3D" id="2.30.29.30">
    <property type="entry name" value="Pleckstrin-homology domain (PH domain)/Phosphotyrosine-binding domain (PTB)"/>
    <property type="match status" value="1"/>
</dbReference>
<feature type="compositionally biased region" description="Low complexity" evidence="1">
    <location>
        <begin position="899"/>
        <end position="910"/>
    </location>
</feature>
<feature type="region of interest" description="Disordered" evidence="1">
    <location>
        <begin position="285"/>
        <end position="369"/>
    </location>
</feature>
<dbReference type="CDD" id="cd01259">
    <property type="entry name" value="PH_APBB1IP"/>
    <property type="match status" value="1"/>
</dbReference>
<dbReference type="SUPFAM" id="SSF50729">
    <property type="entry name" value="PH domain-like"/>
    <property type="match status" value="1"/>
</dbReference>
<dbReference type="PANTHER" id="PTHR11243:SF23">
    <property type="entry name" value="LD06925P"/>
    <property type="match status" value="1"/>
</dbReference>
<dbReference type="SUPFAM" id="SSF54236">
    <property type="entry name" value="Ubiquitin-like"/>
    <property type="match status" value="1"/>
</dbReference>
<keyword evidence="4" id="KW-1185">Reference proteome</keyword>
<evidence type="ECO:0000256" key="1">
    <source>
        <dbReference type="SAM" id="MobiDB-lite"/>
    </source>
</evidence>
<feature type="compositionally biased region" description="Polar residues" evidence="1">
    <location>
        <begin position="207"/>
        <end position="220"/>
    </location>
</feature>
<organism evidence="3 4">
    <name type="scientific">Schistosoma mekongi</name>
    <name type="common">Parasitic worm</name>
    <dbReference type="NCBI Taxonomy" id="38744"/>
    <lineage>
        <taxon>Eukaryota</taxon>
        <taxon>Metazoa</taxon>
        <taxon>Spiralia</taxon>
        <taxon>Lophotrochozoa</taxon>
        <taxon>Platyhelminthes</taxon>
        <taxon>Trematoda</taxon>
        <taxon>Digenea</taxon>
        <taxon>Strigeidida</taxon>
        <taxon>Schistosomatoidea</taxon>
        <taxon>Schistosomatidae</taxon>
        <taxon>Schistosoma</taxon>
    </lineage>
</organism>
<feature type="compositionally biased region" description="Polar residues" evidence="1">
    <location>
        <begin position="330"/>
        <end position="340"/>
    </location>
</feature>
<dbReference type="GO" id="GO:0007165">
    <property type="term" value="P:signal transduction"/>
    <property type="evidence" value="ECO:0007669"/>
    <property type="project" value="InterPro"/>
</dbReference>
<feature type="compositionally biased region" description="Polar residues" evidence="1">
    <location>
        <begin position="932"/>
        <end position="944"/>
    </location>
</feature>
<dbReference type="Pfam" id="PF21989">
    <property type="entry name" value="RA_2"/>
    <property type="match status" value="1"/>
</dbReference>
<dbReference type="SMART" id="SM00314">
    <property type="entry name" value="RA"/>
    <property type="match status" value="1"/>
</dbReference>
<feature type="compositionally biased region" description="Low complexity" evidence="1">
    <location>
        <begin position="341"/>
        <end position="350"/>
    </location>
</feature>
<comment type="caution">
    <text evidence="3">The sequence shown here is derived from an EMBL/GenBank/DDBJ whole genome shotgun (WGS) entry which is preliminary data.</text>
</comment>
<proteinExistence type="predicted"/>
<feature type="compositionally biased region" description="Polar residues" evidence="1">
    <location>
        <begin position="460"/>
        <end position="469"/>
    </location>
</feature>
<dbReference type="Proteomes" id="UP001292079">
    <property type="component" value="Unassembled WGS sequence"/>
</dbReference>
<feature type="compositionally biased region" description="Polar residues" evidence="1">
    <location>
        <begin position="351"/>
        <end position="369"/>
    </location>
</feature>
<feature type="region of interest" description="Disordered" evidence="1">
    <location>
        <begin position="556"/>
        <end position="577"/>
    </location>
</feature>
<dbReference type="SMART" id="SM00233">
    <property type="entry name" value="PH"/>
    <property type="match status" value="1"/>
</dbReference>
<evidence type="ECO:0000313" key="3">
    <source>
        <dbReference type="EMBL" id="KAK4470314.1"/>
    </source>
</evidence>
<protein>
    <recommendedName>
        <fullName evidence="2">Ras-associating domain-containing protein</fullName>
    </recommendedName>
</protein>
<dbReference type="InterPro" id="IPR039664">
    <property type="entry name" value="GRB/APBB1IP"/>
</dbReference>
<feature type="domain" description="Ras-associating" evidence="2">
    <location>
        <begin position="596"/>
        <end position="682"/>
    </location>
</feature>
<dbReference type="InterPro" id="IPR000159">
    <property type="entry name" value="RA_dom"/>
</dbReference>
<name>A0AAE1ZBF6_SCHME</name>
<dbReference type="InterPro" id="IPR029071">
    <property type="entry name" value="Ubiquitin-like_domsf"/>
</dbReference>
<reference evidence="3" key="1">
    <citation type="submission" date="2022-04" db="EMBL/GenBank/DDBJ databases">
        <authorList>
            <person name="Xu L."/>
            <person name="Lv Z."/>
        </authorList>
    </citation>
    <scope>NUCLEOTIDE SEQUENCE</scope>
    <source>
        <strain evidence="3">LV_2022a</strain>
    </source>
</reference>
<feature type="compositionally biased region" description="Low complexity" evidence="1">
    <location>
        <begin position="561"/>
        <end position="571"/>
    </location>
</feature>
<dbReference type="Gene3D" id="3.10.20.90">
    <property type="entry name" value="Phosphatidylinositol 3-kinase Catalytic Subunit, Chain A, domain 1"/>
    <property type="match status" value="1"/>
</dbReference>
<dbReference type="AlphaFoldDB" id="A0AAE1ZBF6"/>
<dbReference type="InterPro" id="IPR011993">
    <property type="entry name" value="PH-like_dom_sf"/>
</dbReference>
<dbReference type="InterPro" id="IPR039665">
    <property type="entry name" value="PH_APBB1IP"/>
</dbReference>
<feature type="compositionally biased region" description="Basic and acidic residues" evidence="1">
    <location>
        <begin position="916"/>
        <end position="925"/>
    </location>
</feature>
<gene>
    <name evidence="3" type="ORF">MN116_005880</name>
</gene>
<sequence length="997" mass="110960">MDVDLSELDDWLGTLEELQLGLEKATNPITEDFSPPKIPEKPSTYAHVNQLFINQPSTPGPPTTIATPQSRLNSPSTAYWSGNPLGSSSPSHSLDTSQVTNYLLSSSTVNNINSSNTFNGNKPISYATKPPAFDSSSSRFFDGNNNVKNLLPTVHKQMPSGKPSNHVSFNLHHSQEATAEHDLSSLLKELEVVEEKMKELEQENNQFTRRYSLASSSNGKRSIHPGSEKSTVETSNSADKVVEQPVLSLSVPDRAGSLNKSNGFICAEWVAKLNHDEYDNATTNTNNKLVKKDTSPSPPPPPPAFLGAGDACASPTNSPPSSSYSPHSQLIVQQSHMHSLQIQQSPQQNQLRNDGSWSVTHGNNSMNGIKLNQLTSYDGGSDDKNRETAQAYRTSQVPVYNSHSYQNFNAQKQLVDELRGLYRNSSIKTQPKYSAQPNIERQIHYSNTSPSSSPPPNFLSDLNSHVPTPTSNQNKINNTSNSNINNSYVCSKRSDVYRSYGSLATNQGTNNSDPGIVKDGDCEDNITVNDTGCWTPDQVFQRHDCLIANSLAARGGSDGLSNSMSPESSLSDKSGSEANELNRIQMLDSSESNHANKLVVRVFRPDRTTKAVLIEHQMTAGEVATMMIEKNFLQPSVHLVLVEKVPALKIERVFEEHDIVSDCILAWPTKSQNMIFFEERPDHFGPIESPDYWVGEDTTTKQAFRSAEAIQTMLNNIDTNGFPEWRDYLFIRKPGDKSWSRRLCVLRSSGLYTSNKNKKSFSSTDFIRILVLDGPLKLYTTTGGWSKMRAPTPHGFAFKPYSAQDPSSTHVFCFCATDEKALRHWISRLRIAKYGRQLLTDYHMALSRVHQLISLRNQLSINSNRSNTNMLNLNLHPKSSFDYLSQSSSSIHAPIGSSQRSLLNASSSPSVFPRGGDSRYSENHHHQQQQQYSCSRQSLHPNIHSSYSSRPVSPLSMRARMISNSEHPCNNSNHSSRIHKNQDKYTPIIHNPLERYK</sequence>
<feature type="compositionally biased region" description="Low complexity" evidence="1">
    <location>
        <begin position="314"/>
        <end position="328"/>
    </location>
</feature>
<reference evidence="3" key="2">
    <citation type="journal article" date="2023" name="Infect Dis Poverty">
        <title>Chromosome-scale genome of the human blood fluke Schistosoma mekongi and its implications for public health.</title>
        <authorList>
            <person name="Zhou M."/>
            <person name="Xu L."/>
            <person name="Xu D."/>
            <person name="Chen W."/>
            <person name="Khan J."/>
            <person name="Hu Y."/>
            <person name="Huang H."/>
            <person name="Wei H."/>
            <person name="Zhang Y."/>
            <person name="Chusongsang P."/>
            <person name="Tanasarnprasert K."/>
            <person name="Hu X."/>
            <person name="Limpanont Y."/>
            <person name="Lv Z."/>
        </authorList>
    </citation>
    <scope>NUCLEOTIDE SEQUENCE</scope>
    <source>
        <strain evidence="3">LV_2022a</strain>
    </source>
</reference>